<evidence type="ECO:0000256" key="1">
    <source>
        <dbReference type="SAM" id="MobiDB-lite"/>
    </source>
</evidence>
<keyword evidence="2" id="KW-1133">Transmembrane helix</keyword>
<gene>
    <name evidence="3" type="ORF">SAMN04488096_10523</name>
</gene>
<feature type="compositionally biased region" description="Polar residues" evidence="1">
    <location>
        <begin position="158"/>
        <end position="192"/>
    </location>
</feature>
<dbReference type="EMBL" id="FQYY01000005">
    <property type="protein sequence ID" value="SHI83263.1"/>
    <property type="molecule type" value="Genomic_DNA"/>
</dbReference>
<keyword evidence="2" id="KW-0472">Membrane</keyword>
<reference evidence="3 4" key="1">
    <citation type="submission" date="2016-11" db="EMBL/GenBank/DDBJ databases">
        <authorList>
            <person name="Jaros S."/>
            <person name="Januszkiewicz K."/>
            <person name="Wedrychowicz H."/>
        </authorList>
    </citation>
    <scope>NUCLEOTIDE SEQUENCE [LARGE SCALE GENOMIC DNA]</scope>
    <source>
        <strain evidence="3 4">DSM 21425</strain>
    </source>
</reference>
<sequence length="542" mass="60233">MKEKKKIDRLFQESFKDFEAAPKNHVWKNIEQELQKKKDKKVIPFWWYKAAGVAAVLAIIFLAANFILPTNNNTKVVNTKENTTISPKNIKKADKPFTNTENNPIDGINTNKSYVNEENTTTPIIKNNTLNSEKNTPSITNNNAKSLVSSDKKPALKANSTSTGKLVSSPKNSSISTSESLNHTNKKSSSATKLAVNKKQNEEINTSNTNKSLVAESVNKKEKIFGKNNQISTEENKNNSTSSKDNSAIVSVEKNNSEEKLNSEEILEEELNQKKSLVEEAKKIEEEKLNKNDDDNEETNLSKWLIKPNVSPIYYSSLNGGNNIDKSLASNSSESNITMAYGVNFAYAISEKFKVRSGVSKVNMSYNVNNIAYSAGVNSIQLEGITTTPSNETIEIISLDNSSPKPTTISSGEFDRSTNSSFTEGALNQQLGYLEVPVEIEYALIDKRFGVNIIGGASTLFLNDNDVYINSQDSHLSLGEANNLNKVSFTTNVGLGFDYSLSKSFDLNLEPTFKYQLNTYNNNINNFKPYFFGVYTGFSFKF</sequence>
<dbReference type="RefSeq" id="WP_073150149.1">
    <property type="nucleotide sequence ID" value="NZ_FQYY01000005.1"/>
</dbReference>
<evidence type="ECO:0000313" key="3">
    <source>
        <dbReference type="EMBL" id="SHI83263.1"/>
    </source>
</evidence>
<name>A0A1M6ECW1_9FLAO</name>
<accession>A0A1M6ECW1</accession>
<feature type="compositionally biased region" description="Polar residues" evidence="1">
    <location>
        <begin position="97"/>
        <end position="149"/>
    </location>
</feature>
<dbReference type="STRING" id="579105.SAMN04488096_10523"/>
<feature type="transmembrane region" description="Helical" evidence="2">
    <location>
        <begin position="46"/>
        <end position="68"/>
    </location>
</feature>
<keyword evidence="2" id="KW-0812">Transmembrane</keyword>
<evidence type="ECO:0000313" key="4">
    <source>
        <dbReference type="Proteomes" id="UP000184225"/>
    </source>
</evidence>
<evidence type="ECO:0000256" key="2">
    <source>
        <dbReference type="SAM" id="Phobius"/>
    </source>
</evidence>
<organism evidence="3 4">
    <name type="scientific">Mesonia phycicola</name>
    <dbReference type="NCBI Taxonomy" id="579105"/>
    <lineage>
        <taxon>Bacteria</taxon>
        <taxon>Pseudomonadati</taxon>
        <taxon>Bacteroidota</taxon>
        <taxon>Flavobacteriia</taxon>
        <taxon>Flavobacteriales</taxon>
        <taxon>Flavobacteriaceae</taxon>
        <taxon>Mesonia</taxon>
    </lineage>
</organism>
<feature type="region of interest" description="Disordered" evidence="1">
    <location>
        <begin position="89"/>
        <end position="210"/>
    </location>
</feature>
<dbReference type="OrthoDB" id="1113942at2"/>
<protein>
    <recommendedName>
        <fullName evidence="5">Outer membrane protein beta-barrel domain-containing protein</fullName>
    </recommendedName>
</protein>
<feature type="compositionally biased region" description="Low complexity" evidence="1">
    <location>
        <begin position="238"/>
        <end position="247"/>
    </location>
</feature>
<dbReference type="AlphaFoldDB" id="A0A1M6ECW1"/>
<dbReference type="InterPro" id="IPR011250">
    <property type="entry name" value="OMP/PagP_B-barrel"/>
</dbReference>
<feature type="region of interest" description="Disordered" evidence="1">
    <location>
        <begin position="226"/>
        <end position="264"/>
    </location>
</feature>
<proteinExistence type="predicted"/>
<evidence type="ECO:0008006" key="5">
    <source>
        <dbReference type="Google" id="ProtNLM"/>
    </source>
</evidence>
<keyword evidence="4" id="KW-1185">Reference proteome</keyword>
<dbReference type="Proteomes" id="UP000184225">
    <property type="component" value="Unassembled WGS sequence"/>
</dbReference>
<dbReference type="SUPFAM" id="SSF56925">
    <property type="entry name" value="OMPA-like"/>
    <property type="match status" value="1"/>
</dbReference>